<evidence type="ECO:0008006" key="3">
    <source>
        <dbReference type="Google" id="ProtNLM"/>
    </source>
</evidence>
<protein>
    <recommendedName>
        <fullName evidence="3">HMA domain-containing protein</fullName>
    </recommendedName>
</protein>
<sequence length="69" mass="7987">MRVVLTLEGLEDTQKAQKAVETIRKLLNREAILEKNRVIIELDTLDTLEMIDVELRKFDCSILKVESES</sequence>
<dbReference type="OrthoDB" id="9920348at2"/>
<dbReference type="AlphaFoldDB" id="A0A0G2Z6Q8"/>
<evidence type="ECO:0000313" key="1">
    <source>
        <dbReference type="EMBL" id="AKI97247.1"/>
    </source>
</evidence>
<evidence type="ECO:0000313" key="2">
    <source>
        <dbReference type="Proteomes" id="UP000035159"/>
    </source>
</evidence>
<organism evidence="1 2">
    <name type="scientific">Kosmotoga pacifica</name>
    <dbReference type="NCBI Taxonomy" id="1330330"/>
    <lineage>
        <taxon>Bacteria</taxon>
        <taxon>Thermotogati</taxon>
        <taxon>Thermotogota</taxon>
        <taxon>Thermotogae</taxon>
        <taxon>Kosmotogales</taxon>
        <taxon>Kosmotogaceae</taxon>
        <taxon>Kosmotoga</taxon>
    </lineage>
</organism>
<reference evidence="1 2" key="1">
    <citation type="submission" date="2015-04" db="EMBL/GenBank/DDBJ databases">
        <title>Complete Genome Sequence of Kosmotoga pacifica SLHLJ1.</title>
        <authorList>
            <person name="Jiang L.J."/>
            <person name="Shao Z.Z."/>
            <person name="Jebbar M."/>
        </authorList>
    </citation>
    <scope>NUCLEOTIDE SEQUENCE [LARGE SCALE GENOMIC DNA]</scope>
    <source>
        <strain evidence="1 2">SLHLJ1</strain>
    </source>
</reference>
<dbReference type="RefSeq" id="WP_047754381.1">
    <property type="nucleotide sequence ID" value="NZ_CAJUHA010000008.1"/>
</dbReference>
<dbReference type="EMBL" id="CP011232">
    <property type="protein sequence ID" value="AKI97247.1"/>
    <property type="molecule type" value="Genomic_DNA"/>
</dbReference>
<dbReference type="KEGG" id="kpf:IX53_04815"/>
<accession>A0A0G2Z6Q8</accession>
<dbReference type="STRING" id="1330330.IX53_04815"/>
<gene>
    <name evidence="1" type="ORF">IX53_04815</name>
</gene>
<dbReference type="Proteomes" id="UP000035159">
    <property type="component" value="Chromosome"/>
</dbReference>
<name>A0A0G2Z6Q8_9BACT</name>
<proteinExistence type="predicted"/>
<dbReference type="PATRIC" id="fig|1330330.3.peg.970"/>
<keyword evidence="2" id="KW-1185">Reference proteome</keyword>